<organism evidence="2 3">
    <name type="scientific">Ostreobium quekettii</name>
    <dbReference type="NCBI Taxonomy" id="121088"/>
    <lineage>
        <taxon>Eukaryota</taxon>
        <taxon>Viridiplantae</taxon>
        <taxon>Chlorophyta</taxon>
        <taxon>core chlorophytes</taxon>
        <taxon>Ulvophyceae</taxon>
        <taxon>TCBD clade</taxon>
        <taxon>Bryopsidales</taxon>
        <taxon>Ostreobineae</taxon>
        <taxon>Ostreobiaceae</taxon>
        <taxon>Ostreobium</taxon>
    </lineage>
</organism>
<feature type="compositionally biased region" description="Basic and acidic residues" evidence="1">
    <location>
        <begin position="1"/>
        <end position="11"/>
    </location>
</feature>
<evidence type="ECO:0000313" key="3">
    <source>
        <dbReference type="Proteomes" id="UP000708148"/>
    </source>
</evidence>
<dbReference type="Proteomes" id="UP000708148">
    <property type="component" value="Unassembled WGS sequence"/>
</dbReference>
<proteinExistence type="predicted"/>
<name>A0A8S1J1V2_9CHLO</name>
<comment type="caution">
    <text evidence="2">The sequence shown here is derived from an EMBL/GenBank/DDBJ whole genome shotgun (WGS) entry which is preliminary data.</text>
</comment>
<gene>
    <name evidence="2" type="ORF">OSTQU699_LOCUS5203</name>
</gene>
<evidence type="ECO:0000256" key="1">
    <source>
        <dbReference type="SAM" id="MobiDB-lite"/>
    </source>
</evidence>
<keyword evidence="3" id="KW-1185">Reference proteome</keyword>
<protein>
    <submittedName>
        <fullName evidence="2">Uncharacterized protein</fullName>
    </submittedName>
</protein>
<sequence length="100" mass="10762">MFELPRVDERGTPGGMPSEGRACGAAAEFGRERNEGLGGSVLRTLLFCGEGGRLGGREPDYLIWPLAQGAAAEAPAMLCVYTVDYLGRRRAEVGVYSRLR</sequence>
<feature type="region of interest" description="Disordered" evidence="1">
    <location>
        <begin position="1"/>
        <end position="22"/>
    </location>
</feature>
<evidence type="ECO:0000313" key="2">
    <source>
        <dbReference type="EMBL" id="CAD7699844.1"/>
    </source>
</evidence>
<reference evidence="2" key="1">
    <citation type="submission" date="2020-12" db="EMBL/GenBank/DDBJ databases">
        <authorList>
            <person name="Iha C."/>
        </authorList>
    </citation>
    <scope>NUCLEOTIDE SEQUENCE</scope>
</reference>
<dbReference type="AlphaFoldDB" id="A0A8S1J1V2"/>
<dbReference type="EMBL" id="CAJHUC010001121">
    <property type="protein sequence ID" value="CAD7699844.1"/>
    <property type="molecule type" value="Genomic_DNA"/>
</dbReference>
<accession>A0A8S1J1V2</accession>